<dbReference type="RefSeq" id="WP_093977535.1">
    <property type="nucleotide sequence ID" value="NZ_CP022515.1"/>
</dbReference>
<evidence type="ECO:0000256" key="1">
    <source>
        <dbReference type="SAM" id="Phobius"/>
    </source>
</evidence>
<gene>
    <name evidence="3" type="ORF">AREALGSMS7_01091</name>
</gene>
<dbReference type="KEGG" id="aalg:AREALGSMS7_01091"/>
<feature type="transmembrane region" description="Helical" evidence="1">
    <location>
        <begin position="403"/>
        <end position="421"/>
    </location>
</feature>
<dbReference type="InterPro" id="IPR018060">
    <property type="entry name" value="HTH_AraC"/>
</dbReference>
<dbReference type="InterPro" id="IPR011990">
    <property type="entry name" value="TPR-like_helical_dom_sf"/>
</dbReference>
<dbReference type="GO" id="GO:0043565">
    <property type="term" value="F:sequence-specific DNA binding"/>
    <property type="evidence" value="ECO:0007669"/>
    <property type="project" value="InterPro"/>
</dbReference>
<protein>
    <submittedName>
        <fullName evidence="3">Helix-turn-helix domain protein</fullName>
    </submittedName>
</protein>
<dbReference type="GO" id="GO:0003700">
    <property type="term" value="F:DNA-binding transcription factor activity"/>
    <property type="evidence" value="ECO:0007669"/>
    <property type="project" value="InterPro"/>
</dbReference>
<name>A0A221UTZ7_9FLAO</name>
<dbReference type="SUPFAM" id="SSF81901">
    <property type="entry name" value="HCP-like"/>
    <property type="match status" value="1"/>
</dbReference>
<dbReference type="eggNOG" id="COG2207">
    <property type="taxonomic scope" value="Bacteria"/>
</dbReference>
<sequence length="578" mass="66632">MIGDSVKYRILGLDLMISSVLLCSIVTLSFAQETGTLQDTLFLDVDYLLSRSYESLMDMEDEAYGNKSLQRLRVLTEVHARKAKNGANPIELANAYYYRTIIEEPELAVSYADSMILATKDSDHSEHPTFGFILKAIIYYDKRDYQLAMQNYITAYNLAVNKMNLEDQITCSMAIAAIRNLNGQPHAAADIYTRTLKLLKKEKDYEHAHYQDYMLLMYNLSLAHLRLSQLDSSRQYYNAGLEKAITNNDSIEYRDFVLVGAQLDYYENDIQKARDTLLKYTHLLEGNSRAMKLYYLGKIAQQTGNNNLAIRYFQQIDSIVKETNKPFDAIKDVYQQLVMHYGLNDDQQREIESIEKLIYFDSLMTTEQKGIIQQATVAYDLPYLKQQKTRAEEQLEAKSSMNLVLVIMTGIAFISGLYFYFRARKTKKIVRRLLQDSKSVKSSSKKVGVHTNSVPEDIRNDLLMKLEAFEKSDLYLSKDLDMAQLAQEMDSNTTYLSTIVNHYKEMSFPNYLKDLKITYAIEMLSKDPQLLKYNYQGLADTFGFKTGESFSKAFYAKTGVYPSKLLKELKNRESARHL</sequence>
<dbReference type="STRING" id="616991.GCA_000733925_04196"/>
<keyword evidence="1" id="KW-0812">Transmembrane</keyword>
<proteinExistence type="predicted"/>
<accession>A0A221UTZ7</accession>
<dbReference type="PROSITE" id="PS01124">
    <property type="entry name" value="HTH_ARAC_FAMILY_2"/>
    <property type="match status" value="1"/>
</dbReference>
<dbReference type="SMART" id="SM00342">
    <property type="entry name" value="HTH_ARAC"/>
    <property type="match status" value="1"/>
</dbReference>
<organism evidence="3 4">
    <name type="scientific">Arenibacter algicola</name>
    <dbReference type="NCBI Taxonomy" id="616991"/>
    <lineage>
        <taxon>Bacteria</taxon>
        <taxon>Pseudomonadati</taxon>
        <taxon>Bacteroidota</taxon>
        <taxon>Flavobacteriia</taxon>
        <taxon>Flavobacteriales</taxon>
        <taxon>Flavobacteriaceae</taxon>
        <taxon>Arenibacter</taxon>
    </lineage>
</organism>
<dbReference type="Proteomes" id="UP000204551">
    <property type="component" value="Chromosome"/>
</dbReference>
<dbReference type="Gene3D" id="1.25.40.10">
    <property type="entry name" value="Tetratricopeptide repeat domain"/>
    <property type="match status" value="1"/>
</dbReference>
<evidence type="ECO:0000313" key="3">
    <source>
        <dbReference type="EMBL" id="ASO04566.1"/>
    </source>
</evidence>
<evidence type="ECO:0000259" key="2">
    <source>
        <dbReference type="PROSITE" id="PS01124"/>
    </source>
</evidence>
<keyword evidence="1" id="KW-0472">Membrane</keyword>
<dbReference type="AlphaFoldDB" id="A0A221UTZ7"/>
<dbReference type="Gene3D" id="1.10.10.60">
    <property type="entry name" value="Homeodomain-like"/>
    <property type="match status" value="1"/>
</dbReference>
<evidence type="ECO:0000313" key="4">
    <source>
        <dbReference type="Proteomes" id="UP000204551"/>
    </source>
</evidence>
<dbReference type="eggNOG" id="COG0457">
    <property type="taxonomic scope" value="Bacteria"/>
</dbReference>
<reference evidence="3 4" key="1">
    <citation type="submission" date="2017-07" db="EMBL/GenBank/DDBJ databases">
        <title>Genome Sequence of Arenibacter algicola Strain SMS7 Isolated from a culture of the Diatom Skeletonema marinoi.</title>
        <authorList>
            <person name="Topel M."/>
            <person name="Pinder M.I.M."/>
            <person name="Johansson O.N."/>
            <person name="Kourtchenko O."/>
            <person name="Godhe A."/>
            <person name="Clarke A.K."/>
        </authorList>
    </citation>
    <scope>NUCLEOTIDE SEQUENCE [LARGE SCALE GENOMIC DNA]</scope>
    <source>
        <strain evidence="3 4">SMS7</strain>
    </source>
</reference>
<feature type="domain" description="HTH araC/xylS-type" evidence="2">
    <location>
        <begin position="464"/>
        <end position="568"/>
    </location>
</feature>
<dbReference type="EMBL" id="CP022515">
    <property type="protein sequence ID" value="ASO04566.1"/>
    <property type="molecule type" value="Genomic_DNA"/>
</dbReference>
<keyword evidence="1" id="KW-1133">Transmembrane helix</keyword>